<sequence>MNGSQIVNMVLRMVMNRLIRKGVNTGLDRVFGQGKAPEDMTPEERRRARSAKKQTAQARKTLRSARRLNRF</sequence>
<reference evidence="3" key="1">
    <citation type="journal article" date="2019" name="Int. J. Syst. Evol. Microbiol.">
        <title>The Global Catalogue of Microorganisms (GCM) 10K type strain sequencing project: providing services to taxonomists for standard genome sequencing and annotation.</title>
        <authorList>
            <consortium name="The Broad Institute Genomics Platform"/>
            <consortium name="The Broad Institute Genome Sequencing Center for Infectious Disease"/>
            <person name="Wu L."/>
            <person name="Ma J."/>
        </authorList>
    </citation>
    <scope>NUCLEOTIDE SEQUENCE [LARGE SCALE GENOMIC DNA]</scope>
    <source>
        <strain evidence="3">CCUG 62953</strain>
    </source>
</reference>
<dbReference type="Proteomes" id="UP001597135">
    <property type="component" value="Unassembled WGS sequence"/>
</dbReference>
<evidence type="ECO:0000313" key="3">
    <source>
        <dbReference type="Proteomes" id="UP001597135"/>
    </source>
</evidence>
<protein>
    <recommendedName>
        <fullName evidence="4">30S ribosomal protein S21</fullName>
    </recommendedName>
</protein>
<proteinExistence type="predicted"/>
<feature type="region of interest" description="Disordered" evidence="1">
    <location>
        <begin position="30"/>
        <end position="71"/>
    </location>
</feature>
<keyword evidence="3" id="KW-1185">Reference proteome</keyword>
<name>A0ABW3ZM49_9RHOB</name>
<dbReference type="EMBL" id="JBHTMU010000034">
    <property type="protein sequence ID" value="MFD1343927.1"/>
    <property type="molecule type" value="Genomic_DNA"/>
</dbReference>
<feature type="compositionally biased region" description="Basic and acidic residues" evidence="1">
    <location>
        <begin position="36"/>
        <end position="46"/>
    </location>
</feature>
<organism evidence="2 3">
    <name type="scientific">Litorisediminicola beolgyonensis</name>
    <dbReference type="NCBI Taxonomy" id="1173614"/>
    <lineage>
        <taxon>Bacteria</taxon>
        <taxon>Pseudomonadati</taxon>
        <taxon>Pseudomonadota</taxon>
        <taxon>Alphaproteobacteria</taxon>
        <taxon>Rhodobacterales</taxon>
        <taxon>Paracoccaceae</taxon>
        <taxon>Litorisediminicola</taxon>
    </lineage>
</organism>
<accession>A0ABW3ZM49</accession>
<dbReference type="RefSeq" id="WP_386805292.1">
    <property type="nucleotide sequence ID" value="NZ_JBHTMU010000034.1"/>
</dbReference>
<evidence type="ECO:0000313" key="2">
    <source>
        <dbReference type="EMBL" id="MFD1343927.1"/>
    </source>
</evidence>
<evidence type="ECO:0008006" key="4">
    <source>
        <dbReference type="Google" id="ProtNLM"/>
    </source>
</evidence>
<comment type="caution">
    <text evidence="2">The sequence shown here is derived from an EMBL/GenBank/DDBJ whole genome shotgun (WGS) entry which is preliminary data.</text>
</comment>
<gene>
    <name evidence="2" type="ORF">ACFQ4E_15975</name>
</gene>
<evidence type="ECO:0000256" key="1">
    <source>
        <dbReference type="SAM" id="MobiDB-lite"/>
    </source>
</evidence>
<feature type="compositionally biased region" description="Basic residues" evidence="1">
    <location>
        <begin position="60"/>
        <end position="71"/>
    </location>
</feature>